<evidence type="ECO:0000313" key="3">
    <source>
        <dbReference type="EMBL" id="EPE02927.1"/>
    </source>
</evidence>
<protein>
    <submittedName>
        <fullName evidence="3">Carbon-nitrogen hydrolase</fullName>
    </submittedName>
</protein>
<dbReference type="STRING" id="1262450.S3BR64"/>
<feature type="region of interest" description="Disordered" evidence="1">
    <location>
        <begin position="1159"/>
        <end position="1266"/>
    </location>
</feature>
<organism evidence="3 4">
    <name type="scientific">Ophiostoma piceae (strain UAMH 11346)</name>
    <name type="common">Sap stain fungus</name>
    <dbReference type="NCBI Taxonomy" id="1262450"/>
    <lineage>
        <taxon>Eukaryota</taxon>
        <taxon>Fungi</taxon>
        <taxon>Dikarya</taxon>
        <taxon>Ascomycota</taxon>
        <taxon>Pezizomycotina</taxon>
        <taxon>Sordariomycetes</taxon>
        <taxon>Sordariomycetidae</taxon>
        <taxon>Ophiostomatales</taxon>
        <taxon>Ophiostomataceae</taxon>
        <taxon>Ophiostoma</taxon>
    </lineage>
</organism>
<feature type="compositionally biased region" description="Polar residues" evidence="1">
    <location>
        <begin position="1474"/>
        <end position="1485"/>
    </location>
</feature>
<feature type="compositionally biased region" description="Basic and acidic residues" evidence="1">
    <location>
        <begin position="310"/>
        <end position="319"/>
    </location>
</feature>
<dbReference type="EMBL" id="KE148172">
    <property type="protein sequence ID" value="EPE02927.1"/>
    <property type="molecule type" value="Genomic_DNA"/>
</dbReference>
<feature type="compositionally biased region" description="Basic and acidic residues" evidence="1">
    <location>
        <begin position="1056"/>
        <end position="1080"/>
    </location>
</feature>
<feature type="compositionally biased region" description="Basic and acidic residues" evidence="1">
    <location>
        <begin position="571"/>
        <end position="617"/>
    </location>
</feature>
<dbReference type="eggNOG" id="KOG0806">
    <property type="taxonomic scope" value="Eukaryota"/>
</dbReference>
<feature type="region of interest" description="Disordered" evidence="1">
    <location>
        <begin position="1583"/>
        <end position="1633"/>
    </location>
</feature>
<feature type="compositionally biased region" description="Polar residues" evidence="1">
    <location>
        <begin position="386"/>
        <end position="401"/>
    </location>
</feature>
<feature type="compositionally biased region" description="Polar residues" evidence="1">
    <location>
        <begin position="770"/>
        <end position="790"/>
    </location>
</feature>
<proteinExistence type="predicted"/>
<dbReference type="PANTHER" id="PTHR11750:SF26">
    <property type="entry name" value="PROTEIN N-TERMINAL AMIDASE"/>
    <property type="match status" value="1"/>
</dbReference>
<feature type="compositionally biased region" description="Polar residues" evidence="1">
    <location>
        <begin position="360"/>
        <end position="377"/>
    </location>
</feature>
<dbReference type="Pfam" id="PF00795">
    <property type="entry name" value="CN_hydrolase"/>
    <property type="match status" value="1"/>
</dbReference>
<dbReference type="HOGENOM" id="CLU_243088_0_0_1"/>
<feature type="region of interest" description="Disordered" evidence="1">
    <location>
        <begin position="549"/>
        <end position="664"/>
    </location>
</feature>
<dbReference type="InterPro" id="IPR003010">
    <property type="entry name" value="C-N_Hydrolase"/>
</dbReference>
<feature type="compositionally biased region" description="Low complexity" evidence="1">
    <location>
        <begin position="636"/>
        <end position="646"/>
    </location>
</feature>
<feature type="compositionally biased region" description="Low complexity" evidence="1">
    <location>
        <begin position="1159"/>
        <end position="1195"/>
    </location>
</feature>
<evidence type="ECO:0000313" key="4">
    <source>
        <dbReference type="Proteomes" id="UP000016923"/>
    </source>
</evidence>
<feature type="region of interest" description="Disordered" evidence="1">
    <location>
        <begin position="1292"/>
        <end position="1315"/>
    </location>
</feature>
<feature type="compositionally biased region" description="Basic and acidic residues" evidence="1">
    <location>
        <begin position="1371"/>
        <end position="1384"/>
    </location>
</feature>
<dbReference type="OMA" id="NGPRINN"/>
<feature type="compositionally biased region" description="Polar residues" evidence="1">
    <location>
        <begin position="320"/>
        <end position="339"/>
    </location>
</feature>
<feature type="region of interest" description="Disordered" evidence="1">
    <location>
        <begin position="1456"/>
        <end position="1532"/>
    </location>
</feature>
<dbReference type="Gene3D" id="3.60.110.10">
    <property type="entry name" value="Carbon-nitrogen hydrolase"/>
    <property type="match status" value="1"/>
</dbReference>
<sequence length="1633" mass="178704">MKIACLQFAPLVGDKNNNLNRADAVLNKAVDVENLDLLVLPEMAFSGYNFRSLAHITPYFEPTASGITSLWARTTALKFGCNVIVGYPEKVDVRNNWPANPEFYNSAVFIGRDGETIGNYRKTFLYAVDEKWALEGPDGFFDDELGDLGSVALGICMDLNPYRFEAPWDAFEFANHVLDVRANLVVLSMAWLTTEDPETFSQFPNQPDMFTLDYWIQRLEPVITSTVNRYRHNSTGQAPVGRNDEIIVVICNRCGNEDEALYAGTTAVVGLQNGEVKLYGILGRGVKELLVVDTDKEPYAKIIQTTRGTNEAEAREEPAHQQNSSPSTAQPPNQSSTFSGPFLDPGQQTGGGGVGPSTGNASSLNPTIGRTPTSPTSMVAFPPSRPSSAVNGGSENANGQLGRTRFLDNAHLNVNRNSIEFVSPLSTEASWKHWERSAAERLTSLNDPIIGANTNRNRNRHDELPTPVVGPYNPGLPKPRQNTAEAQPLGRNSPGAFRDAVGSPTSDDSSEDARPFQAFHAFEPPNAFETFEAFQPAAIKAAKKPTNKAASNTAASNTAASNTANQGATPKADRVDRADRTEREDREEKGRLSRQEEKYKEAEKKVERWSQKMDKSTPVKKVFSPSFDQPAHSRLSQQKQASSKSKSNGHTDKSTPILINMNTAPDNNDDSILIDFGMQRSSSAQSWDSMTGNSVTSLESRHSATFAQSAHPAFGNGAEDFDRFLASSANDKQHQGHGHGHARAQSYDEANLGHMHAAHHSHNPEDFYRTMSSNTEATNSRESAQQSSGGEQVYFLSDDIVDDLVDGFEDEFEDGFESDPEVDNLEEEYTNNPAVMSELMQLLQPHRTKAEERLKGQGQGQDQSQLGQRTPNQHTPSRHTPSRHTPSWHMHEAQHTHRPQALQTKSKRGRQSSTAQASTPSVSTPNITSPRSRTPKRPGSTKSRNASRPRASDRRANTTAPQLFRPSSSTRLSHSASQPQIRDSRSPARAPAQVQAQTQLSRVSSRQSSQTQSQNQVKDISRSSSVQNNTDVALYFRPDKSSRSHSRNAHQAAQQAEKEARDAKEAKKLRESHQRRESASREGLGSRPSSGAQVYTGMHIATAPSNNIPGLAKAKPLPKLSTSIAAATGAQIHTATPIVSTSANNPFSERRTKYKPALTASKSAAATPTTSHTPLSAHPTSRVSMQDSQHSQHSQNSDDLRDSTEFGELSPLRLPDTPMSGITSAWPTGRSGSRHTHRHSKDTGKKRSSSKDHSRSSSGKLTPQMAPQIVPLGPQIAPQSAVNASSLFYGSTKSGMASPQGIATAPPLGRHSHERATSAMSFLSGTSLATSSYTATESWLATTPAPPAIYEQQQLQRQEALQRMERRRMKQQHEPQLEPQRESEPDFESDFQPDVQSGFSLEPESAQRLHNSQQLQQAQNGLLPRSASVADPMFARGMDPDDEIIAMINLVHKGRPMHRKGQQQRPSFGAGSAPPTSLDNQNQTRPTRRLASPTEEARYAKPDIISPGFTNYADGEDNADSEYGHEYADSRDGSMDESIYEVILPPHIRELVDSMKNPLEKSSAARIQRLVHTARSNNNLAKGASIDAQLSRGTPRFNPPTPRAMQFTAEDSVSEIRPAEARKPPGSRQAVGA</sequence>
<evidence type="ECO:0000256" key="1">
    <source>
        <dbReference type="SAM" id="MobiDB-lite"/>
    </source>
</evidence>
<dbReference type="VEuPathDB" id="FungiDB:F503_08804"/>
<gene>
    <name evidence="3" type="ORF">F503_08804</name>
</gene>
<feature type="region of interest" description="Disordered" evidence="1">
    <location>
        <begin position="764"/>
        <end position="791"/>
    </location>
</feature>
<feature type="region of interest" description="Disordered" evidence="1">
    <location>
        <begin position="449"/>
        <end position="513"/>
    </location>
</feature>
<dbReference type="GO" id="GO:0070773">
    <property type="term" value="F:protein-N-terminal glutamine amidohydrolase activity"/>
    <property type="evidence" value="ECO:0007669"/>
    <property type="project" value="InterPro"/>
</dbReference>
<name>S3BR64_OPHP1</name>
<accession>S3BR64</accession>
<feature type="region of interest" description="Disordered" evidence="1">
    <location>
        <begin position="305"/>
        <end position="401"/>
    </location>
</feature>
<dbReference type="SUPFAM" id="SSF56317">
    <property type="entry name" value="Carbon-nitrogen hydrolase"/>
    <property type="match status" value="1"/>
</dbReference>
<dbReference type="PROSITE" id="PS50263">
    <property type="entry name" value="CN_HYDROLASE"/>
    <property type="match status" value="1"/>
</dbReference>
<feature type="compositionally biased region" description="Low complexity" evidence="1">
    <location>
        <begin position="549"/>
        <end position="565"/>
    </location>
</feature>
<reference evidence="3 4" key="1">
    <citation type="journal article" date="2013" name="BMC Genomics">
        <title>The genome and transcriptome of the pine saprophyte Ophiostoma piceae, and a comparison with the bark beetle-associated pine pathogen Grosmannia clavigera.</title>
        <authorList>
            <person name="Haridas S."/>
            <person name="Wang Y."/>
            <person name="Lim L."/>
            <person name="Massoumi Alamouti S."/>
            <person name="Jackman S."/>
            <person name="Docking R."/>
            <person name="Robertson G."/>
            <person name="Birol I."/>
            <person name="Bohlmann J."/>
            <person name="Breuil C."/>
        </authorList>
    </citation>
    <scope>NUCLEOTIDE SEQUENCE [LARGE SCALE GENOMIC DNA]</scope>
    <source>
        <strain evidence="3 4">UAMH 11346</strain>
    </source>
</reference>
<feature type="compositionally biased region" description="Polar residues" evidence="1">
    <location>
        <begin position="957"/>
        <end position="981"/>
    </location>
</feature>
<dbReference type="InterPro" id="IPR036526">
    <property type="entry name" value="C-N_Hydrolase_sf"/>
</dbReference>
<dbReference type="GO" id="GO:0030163">
    <property type="term" value="P:protein catabolic process"/>
    <property type="evidence" value="ECO:0007669"/>
    <property type="project" value="TreeGrafter"/>
</dbReference>
<keyword evidence="4" id="KW-1185">Reference proteome</keyword>
<feature type="compositionally biased region" description="Basic and acidic residues" evidence="1">
    <location>
        <begin position="1522"/>
        <end position="1532"/>
    </location>
</feature>
<dbReference type="OrthoDB" id="201515at2759"/>
<keyword evidence="3" id="KW-0378">Hydrolase</keyword>
<feature type="compositionally biased region" description="Basic and acidic residues" evidence="1">
    <location>
        <begin position="1241"/>
        <end position="1255"/>
    </location>
</feature>
<feature type="domain" description="CN hydrolase" evidence="2">
    <location>
        <begin position="1"/>
        <end position="296"/>
    </location>
</feature>
<evidence type="ECO:0000259" key="2">
    <source>
        <dbReference type="PROSITE" id="PS50263"/>
    </source>
</evidence>
<feature type="compositionally biased region" description="Low complexity" evidence="1">
    <location>
        <begin position="997"/>
        <end position="1017"/>
    </location>
</feature>
<dbReference type="Proteomes" id="UP000016923">
    <property type="component" value="Unassembled WGS sequence"/>
</dbReference>
<dbReference type="GO" id="GO:0008418">
    <property type="term" value="F:protein-N-terminal asparagine amidohydrolase activity"/>
    <property type="evidence" value="ECO:0007669"/>
    <property type="project" value="InterPro"/>
</dbReference>
<dbReference type="CDD" id="cd07566">
    <property type="entry name" value="ScNTA1_like"/>
    <property type="match status" value="1"/>
</dbReference>
<feature type="compositionally biased region" description="Polar residues" evidence="1">
    <location>
        <begin position="911"/>
        <end position="932"/>
    </location>
</feature>
<dbReference type="InterPro" id="IPR039703">
    <property type="entry name" value="Nta1"/>
</dbReference>
<feature type="region of interest" description="Disordered" evidence="1">
    <location>
        <begin position="849"/>
        <end position="1092"/>
    </location>
</feature>
<dbReference type="PANTHER" id="PTHR11750">
    <property type="entry name" value="PROTEIN N-TERMINAL AMIDASE"/>
    <property type="match status" value="1"/>
</dbReference>
<feature type="region of interest" description="Disordered" evidence="1">
    <location>
        <begin position="1356"/>
        <end position="1398"/>
    </location>
</feature>
<feature type="compositionally biased region" description="Polar residues" evidence="1">
    <location>
        <begin position="1022"/>
        <end position="1031"/>
    </location>
</feature>